<dbReference type="InterPro" id="IPR039884">
    <property type="entry name" value="R3HC1/R3HCL"/>
</dbReference>
<dbReference type="InterPro" id="IPR019734">
    <property type="entry name" value="TPR_rpt"/>
</dbReference>
<sequence>MSAPHQAAALTDEGNAHLEAGRVEEAEACFRKAMELQDDRDVDLNGSTPSALAEEEDDWEHSDLGSRLEALAVSTPAQSPSKPSRAEAPSASSSIRRSPAAARQPTASSVPNSSNRSPLRSLPSPVARRDTDTLPYDGRHILEIWGFSSATSQTSLESYVQGLNSHALGAALRCINDNTALAVFANPAAASEALQRARSGNFKVRMYAEAPEASKQLPVSELQPPVPRPSTSAATARRLIGAALGQPGLRDKAGEHSLRQQRKETKDLKAERQRMADAAWDD</sequence>
<feature type="compositionally biased region" description="Low complexity" evidence="2">
    <location>
        <begin position="79"/>
        <end position="126"/>
    </location>
</feature>
<keyword evidence="1" id="KW-0802">TPR repeat</keyword>
<comment type="caution">
    <text evidence="3">The sequence shown here is derived from an EMBL/GenBank/DDBJ whole genome shotgun (WGS) entry which is preliminary data.</text>
</comment>
<organism evidence="3 4">
    <name type="scientific">Coccomyxa viridis</name>
    <dbReference type="NCBI Taxonomy" id="1274662"/>
    <lineage>
        <taxon>Eukaryota</taxon>
        <taxon>Viridiplantae</taxon>
        <taxon>Chlorophyta</taxon>
        <taxon>core chlorophytes</taxon>
        <taxon>Trebouxiophyceae</taxon>
        <taxon>Trebouxiophyceae incertae sedis</taxon>
        <taxon>Coccomyxaceae</taxon>
        <taxon>Coccomyxa</taxon>
    </lineage>
</organism>
<proteinExistence type="predicted"/>
<dbReference type="InterPro" id="IPR011990">
    <property type="entry name" value="TPR-like_helical_dom_sf"/>
</dbReference>
<protein>
    <submittedName>
        <fullName evidence="3">G6003 protein</fullName>
    </submittedName>
</protein>
<dbReference type="SMART" id="SM00028">
    <property type="entry name" value="TPR"/>
    <property type="match status" value="1"/>
</dbReference>
<gene>
    <name evidence="3" type="primary">g6003</name>
    <name evidence="3" type="ORF">VP750_LOCUS5139</name>
</gene>
<dbReference type="Gene3D" id="1.25.40.10">
    <property type="entry name" value="Tetratricopeptide repeat domain"/>
    <property type="match status" value="1"/>
</dbReference>
<evidence type="ECO:0000256" key="1">
    <source>
        <dbReference type="PROSITE-ProRule" id="PRU00339"/>
    </source>
</evidence>
<evidence type="ECO:0000313" key="4">
    <source>
        <dbReference type="Proteomes" id="UP001497392"/>
    </source>
</evidence>
<dbReference type="PROSITE" id="PS50005">
    <property type="entry name" value="TPR"/>
    <property type="match status" value="1"/>
</dbReference>
<keyword evidence="4" id="KW-1185">Reference proteome</keyword>
<dbReference type="Proteomes" id="UP001497392">
    <property type="component" value="Unassembled WGS sequence"/>
</dbReference>
<dbReference type="EMBL" id="CAXHTA020000008">
    <property type="protein sequence ID" value="CAL5223480.1"/>
    <property type="molecule type" value="Genomic_DNA"/>
</dbReference>
<evidence type="ECO:0000313" key="3">
    <source>
        <dbReference type="EMBL" id="CAL5223480.1"/>
    </source>
</evidence>
<reference evidence="3 4" key="1">
    <citation type="submission" date="2024-06" db="EMBL/GenBank/DDBJ databases">
        <authorList>
            <person name="Kraege A."/>
            <person name="Thomma B."/>
        </authorList>
    </citation>
    <scope>NUCLEOTIDE SEQUENCE [LARGE SCALE GENOMIC DNA]</scope>
</reference>
<dbReference type="SUPFAM" id="SSF48452">
    <property type="entry name" value="TPR-like"/>
    <property type="match status" value="1"/>
</dbReference>
<feature type="compositionally biased region" description="Basic and acidic residues" evidence="2">
    <location>
        <begin position="249"/>
        <end position="275"/>
    </location>
</feature>
<accession>A0ABP1FUA6</accession>
<feature type="repeat" description="TPR" evidence="1">
    <location>
        <begin position="7"/>
        <end position="40"/>
    </location>
</feature>
<dbReference type="PANTHER" id="PTHR21678:SF0">
    <property type="entry name" value="C3H1-TYPE DOMAIN-CONTAINING PROTEIN"/>
    <property type="match status" value="1"/>
</dbReference>
<feature type="region of interest" description="Disordered" evidence="2">
    <location>
        <begin position="35"/>
        <end position="132"/>
    </location>
</feature>
<name>A0ABP1FUA6_9CHLO</name>
<evidence type="ECO:0000256" key="2">
    <source>
        <dbReference type="SAM" id="MobiDB-lite"/>
    </source>
</evidence>
<dbReference type="PANTHER" id="PTHR21678">
    <property type="entry name" value="GROWTH INHIBITION AND DIFFERENTIATION RELATED PROTEIN 88"/>
    <property type="match status" value="1"/>
</dbReference>
<feature type="region of interest" description="Disordered" evidence="2">
    <location>
        <begin position="244"/>
        <end position="282"/>
    </location>
</feature>